<keyword evidence="6 10" id="KW-0812">Transmembrane</keyword>
<comment type="caution">
    <text evidence="11">The sequence shown here is derived from an EMBL/GenBank/DDBJ whole genome shotgun (WGS) entry which is preliminary data.</text>
</comment>
<feature type="transmembrane region" description="Helical" evidence="10">
    <location>
        <begin position="70"/>
        <end position="87"/>
    </location>
</feature>
<evidence type="ECO:0000313" key="11">
    <source>
        <dbReference type="EMBL" id="KAK7864504.1"/>
    </source>
</evidence>
<dbReference type="InterPro" id="IPR005599">
    <property type="entry name" value="GPI_mannosylTrfase"/>
</dbReference>
<keyword evidence="7 10" id="KW-0256">Endoplasmic reticulum</keyword>
<evidence type="ECO:0000256" key="1">
    <source>
        <dbReference type="ARBA" id="ARBA00004477"/>
    </source>
</evidence>
<feature type="transmembrane region" description="Helical" evidence="10">
    <location>
        <begin position="208"/>
        <end position="224"/>
    </location>
</feature>
<feature type="transmembrane region" description="Helical" evidence="10">
    <location>
        <begin position="267"/>
        <end position="288"/>
    </location>
</feature>
<feature type="transmembrane region" description="Helical" evidence="10">
    <location>
        <begin position="376"/>
        <end position="396"/>
    </location>
</feature>
<dbReference type="Pfam" id="PF03901">
    <property type="entry name" value="Glyco_transf_22"/>
    <property type="match status" value="1"/>
</dbReference>
<evidence type="ECO:0000256" key="2">
    <source>
        <dbReference type="ARBA" id="ARBA00004922"/>
    </source>
</evidence>
<protein>
    <recommendedName>
        <fullName evidence="10">Mannosyltransferase</fullName>
        <ecNumber evidence="10">2.4.1.-</ecNumber>
    </recommendedName>
</protein>
<evidence type="ECO:0000256" key="3">
    <source>
        <dbReference type="ARBA" id="ARBA00007063"/>
    </source>
</evidence>
<dbReference type="EMBL" id="JAZDUA010000201">
    <property type="protein sequence ID" value="KAK7864504.1"/>
    <property type="molecule type" value="Genomic_DNA"/>
</dbReference>
<dbReference type="Proteomes" id="UP001378592">
    <property type="component" value="Unassembled WGS sequence"/>
</dbReference>
<dbReference type="GO" id="GO:0005789">
    <property type="term" value="C:endoplasmic reticulum membrane"/>
    <property type="evidence" value="ECO:0007669"/>
    <property type="project" value="UniProtKB-SubCell"/>
</dbReference>
<keyword evidence="12" id="KW-1185">Reference proteome</keyword>
<dbReference type="EC" id="2.4.1.-" evidence="10"/>
<keyword evidence="9 10" id="KW-0472">Membrane</keyword>
<feature type="transmembrane region" description="Helical" evidence="10">
    <location>
        <begin position="135"/>
        <end position="159"/>
    </location>
</feature>
<keyword evidence="8 10" id="KW-1133">Transmembrane helix</keyword>
<feature type="transmembrane region" description="Helical" evidence="10">
    <location>
        <begin position="94"/>
        <end position="115"/>
    </location>
</feature>
<dbReference type="GO" id="GO:0006487">
    <property type="term" value="P:protein N-linked glycosylation"/>
    <property type="evidence" value="ECO:0007669"/>
    <property type="project" value="TreeGrafter"/>
</dbReference>
<comment type="similarity">
    <text evidence="3 10">Belongs to the glycosyltransferase 22 family.</text>
</comment>
<evidence type="ECO:0000256" key="7">
    <source>
        <dbReference type="ARBA" id="ARBA00022824"/>
    </source>
</evidence>
<feature type="transmembrane region" description="Helical" evidence="10">
    <location>
        <begin position="300"/>
        <end position="319"/>
    </location>
</feature>
<reference evidence="11 12" key="1">
    <citation type="submission" date="2024-03" db="EMBL/GenBank/DDBJ databases">
        <title>The genome assembly and annotation of the cricket Gryllus longicercus Weissman &amp; Gray.</title>
        <authorList>
            <person name="Szrajer S."/>
            <person name="Gray D."/>
            <person name="Ylla G."/>
        </authorList>
    </citation>
    <scope>NUCLEOTIDE SEQUENCE [LARGE SCALE GENOMIC DNA]</scope>
    <source>
        <strain evidence="11">DAG 2021-001</strain>
        <tissue evidence="11">Whole body minus gut</tissue>
    </source>
</reference>
<keyword evidence="5" id="KW-0808">Transferase</keyword>
<comment type="pathway">
    <text evidence="2">Protein modification; protein glycosylation.</text>
</comment>
<evidence type="ECO:0000313" key="12">
    <source>
        <dbReference type="Proteomes" id="UP001378592"/>
    </source>
</evidence>
<dbReference type="AlphaFoldDB" id="A0AAN9VUR3"/>
<evidence type="ECO:0000256" key="6">
    <source>
        <dbReference type="ARBA" id="ARBA00022692"/>
    </source>
</evidence>
<evidence type="ECO:0000256" key="4">
    <source>
        <dbReference type="ARBA" id="ARBA00022676"/>
    </source>
</evidence>
<dbReference type="PANTHER" id="PTHR22760:SF2">
    <property type="entry name" value="ALPHA-1,2-MANNOSYLTRANSFERASE ALG9"/>
    <property type="match status" value="1"/>
</dbReference>
<comment type="subcellular location">
    <subcellularLocation>
        <location evidence="1 10">Endoplasmic reticulum membrane</location>
        <topology evidence="1 10">Multi-pass membrane protein</topology>
    </subcellularLocation>
</comment>
<evidence type="ECO:0000256" key="5">
    <source>
        <dbReference type="ARBA" id="ARBA00022679"/>
    </source>
</evidence>
<feature type="transmembrane region" description="Helical" evidence="10">
    <location>
        <begin position="171"/>
        <end position="196"/>
    </location>
</feature>
<evidence type="ECO:0000256" key="9">
    <source>
        <dbReference type="ARBA" id="ARBA00023136"/>
    </source>
</evidence>
<sequence length="575" mass="65987">MAPNPADMGIIYPTGDIAFKVLLSARFCAAIWSHITDCDETFNYWEPTHYLLFGKGFQTWEYSPDYALRSYMYLLIHVIPAWAYHKLLQPNRLLIFYFTRCLLGLLCAACEVYFYKSVCREFGVQIGRVTLAFMVFGAGMFISSTAFLPSTFSMYMCLVSMGAWFHRKYELAVFTTALSAFLSWPFAALLGVPIAIDMVFYRKEVFKFVQWSCISTAIVLIPMVKMDSSYFGRLVVAPYNIIHYNIFSHGPDLYGTESWTFYFINGFLNFNFAFIGALLMPFLLILVWGLVPSKPRHAGCLPYVLSLLPLYLWMAVFFFQPHKEERFLFPAYPLVCLCGAVAVDCVQKLCYRFALPRPRQRSGSAPRHYLHSTAPLLAVAVAVCAALGVARALALYNGYHAPLDVFMELNSLNAEYNMASKKTINVCMGKEWHRFPSSFFLPGDNWQLQFLQSEFRGQLPKPFSSQHNGTAIIPSHMNNLNKEEPSRYFDVNQCHFLVDLDLGVETEREPNYSQQKNQWTIHKSIPFLNAAKSHQFFRAFYVPYFSNLYCTYASYNLLISSKLKFLNVENSGTKR</sequence>
<gene>
    <name evidence="11" type="ORF">R5R35_003118</name>
</gene>
<organism evidence="11 12">
    <name type="scientific">Gryllus longicercus</name>
    <dbReference type="NCBI Taxonomy" id="2509291"/>
    <lineage>
        <taxon>Eukaryota</taxon>
        <taxon>Metazoa</taxon>
        <taxon>Ecdysozoa</taxon>
        <taxon>Arthropoda</taxon>
        <taxon>Hexapoda</taxon>
        <taxon>Insecta</taxon>
        <taxon>Pterygota</taxon>
        <taxon>Neoptera</taxon>
        <taxon>Polyneoptera</taxon>
        <taxon>Orthoptera</taxon>
        <taxon>Ensifera</taxon>
        <taxon>Gryllidea</taxon>
        <taxon>Grylloidea</taxon>
        <taxon>Gryllidae</taxon>
        <taxon>Gryllinae</taxon>
        <taxon>Gryllus</taxon>
    </lineage>
</organism>
<feature type="transmembrane region" description="Helical" evidence="10">
    <location>
        <begin position="331"/>
        <end position="355"/>
    </location>
</feature>
<keyword evidence="4 10" id="KW-0328">Glycosyltransferase</keyword>
<accession>A0AAN9VUR3</accession>
<evidence type="ECO:0000256" key="8">
    <source>
        <dbReference type="ARBA" id="ARBA00022989"/>
    </source>
</evidence>
<dbReference type="GO" id="GO:0000026">
    <property type="term" value="F:alpha-1,2-mannosyltransferase activity"/>
    <property type="evidence" value="ECO:0007669"/>
    <property type="project" value="TreeGrafter"/>
</dbReference>
<dbReference type="PANTHER" id="PTHR22760">
    <property type="entry name" value="GLYCOSYLTRANSFERASE"/>
    <property type="match status" value="1"/>
</dbReference>
<name>A0AAN9VUR3_9ORTH</name>
<evidence type="ECO:0000256" key="10">
    <source>
        <dbReference type="RuleBase" id="RU363075"/>
    </source>
</evidence>
<proteinExistence type="inferred from homology"/>